<reference evidence="1 2" key="1">
    <citation type="journal article" date="2023" name="Plants (Basel)">
        <title>Bridging the Gap: Combining Genomics and Transcriptomics Approaches to Understand Stylosanthes scabra, an Orphan Legume from the Brazilian Caatinga.</title>
        <authorList>
            <person name="Ferreira-Neto J.R.C."/>
            <person name="da Silva M.D."/>
            <person name="Binneck E."/>
            <person name="de Melo N.F."/>
            <person name="da Silva R.H."/>
            <person name="de Melo A.L.T.M."/>
            <person name="Pandolfi V."/>
            <person name="Bustamante F.O."/>
            <person name="Brasileiro-Vidal A.C."/>
            <person name="Benko-Iseppon A.M."/>
        </authorList>
    </citation>
    <scope>NUCLEOTIDE SEQUENCE [LARGE SCALE GENOMIC DNA]</scope>
    <source>
        <tissue evidence="1">Leaves</tissue>
    </source>
</reference>
<sequence length="160" mass="18307">MDLLSEAKAARRMAVVVVGEGVPMNYPLHMPEVLDMAGDSDGPTVVVEAVLILGVLQKLHEERVVEVHEWNHEPLLLFSLMTNLYRQTPLGHQPLLSLLPHLLRVSSSIKTREHTQHCLLSRSTTQFLWEIDGFYAVDLFVEHLIIDIWHWVCHHSHESL</sequence>
<accession>A0ABU6QH30</accession>
<evidence type="ECO:0000313" key="1">
    <source>
        <dbReference type="EMBL" id="MED6111067.1"/>
    </source>
</evidence>
<gene>
    <name evidence="1" type="ORF">PIB30_049014</name>
</gene>
<proteinExistence type="predicted"/>
<keyword evidence="2" id="KW-1185">Reference proteome</keyword>
<name>A0ABU6QH30_9FABA</name>
<evidence type="ECO:0000313" key="2">
    <source>
        <dbReference type="Proteomes" id="UP001341840"/>
    </source>
</evidence>
<comment type="caution">
    <text evidence="1">The sequence shown here is derived from an EMBL/GenBank/DDBJ whole genome shotgun (WGS) entry which is preliminary data.</text>
</comment>
<protein>
    <submittedName>
        <fullName evidence="1">Uncharacterized protein</fullName>
    </submittedName>
</protein>
<organism evidence="1 2">
    <name type="scientific">Stylosanthes scabra</name>
    <dbReference type="NCBI Taxonomy" id="79078"/>
    <lineage>
        <taxon>Eukaryota</taxon>
        <taxon>Viridiplantae</taxon>
        <taxon>Streptophyta</taxon>
        <taxon>Embryophyta</taxon>
        <taxon>Tracheophyta</taxon>
        <taxon>Spermatophyta</taxon>
        <taxon>Magnoliopsida</taxon>
        <taxon>eudicotyledons</taxon>
        <taxon>Gunneridae</taxon>
        <taxon>Pentapetalae</taxon>
        <taxon>rosids</taxon>
        <taxon>fabids</taxon>
        <taxon>Fabales</taxon>
        <taxon>Fabaceae</taxon>
        <taxon>Papilionoideae</taxon>
        <taxon>50 kb inversion clade</taxon>
        <taxon>dalbergioids sensu lato</taxon>
        <taxon>Dalbergieae</taxon>
        <taxon>Pterocarpus clade</taxon>
        <taxon>Stylosanthes</taxon>
    </lineage>
</organism>
<dbReference type="EMBL" id="JASCZI010000326">
    <property type="protein sequence ID" value="MED6111067.1"/>
    <property type="molecule type" value="Genomic_DNA"/>
</dbReference>
<dbReference type="Proteomes" id="UP001341840">
    <property type="component" value="Unassembled WGS sequence"/>
</dbReference>